<dbReference type="InterPro" id="IPR029063">
    <property type="entry name" value="SAM-dependent_MTases_sf"/>
</dbReference>
<feature type="binding site" evidence="2">
    <location>
        <position position="67"/>
    </location>
    <ligand>
        <name>S-adenosyl-L-methionine</name>
        <dbReference type="ChEBI" id="CHEBI:59789"/>
    </ligand>
</feature>
<dbReference type="AlphaFoldDB" id="A0A926EC43"/>
<dbReference type="InterPro" id="IPR013216">
    <property type="entry name" value="Methyltransf_11"/>
</dbReference>
<sequence length="273" mass="30266">MTELKCPVCGDKLFAGKGAYRCRRGHAFDISRQGYCNLLTGGRPAKTPGDNQEMARARHFFFAGDPYRILLDALSRTVCRLLPDGGVLVDAGCGEGYYTAGIHGALEDAGKYADVLGFDLSKFALRYAAKRDPAARFLAASLFSLPLFDGCADLVLSVFAPVAGREFGRILRPGGTLLIVCPGPRHLFGLKEVLYERPYENAENNYDLDGFTLLEKTQVRGEITLQSGEDIHSLFLMTPYYWKSPRAGCERLSQLDQLTTPIEFEVRAYRWGE</sequence>
<dbReference type="Pfam" id="PF21302">
    <property type="entry name" value="Zn_ribbon_RlmA"/>
    <property type="match status" value="1"/>
</dbReference>
<evidence type="ECO:0000313" key="6">
    <source>
        <dbReference type="Proteomes" id="UP000660861"/>
    </source>
</evidence>
<comment type="caution">
    <text evidence="5">The sequence shown here is derived from an EMBL/GenBank/DDBJ whole genome shotgun (WGS) entry which is preliminary data.</text>
</comment>
<evidence type="ECO:0000313" key="5">
    <source>
        <dbReference type="EMBL" id="MBC8570355.1"/>
    </source>
</evidence>
<feature type="domain" description="Methyltransferase type 11" evidence="3">
    <location>
        <begin position="89"/>
        <end position="179"/>
    </location>
</feature>
<dbReference type="EMBL" id="JACRTC010000003">
    <property type="protein sequence ID" value="MBC8570355.1"/>
    <property type="molecule type" value="Genomic_DNA"/>
</dbReference>
<dbReference type="Proteomes" id="UP000660861">
    <property type="component" value="Unassembled WGS sequence"/>
</dbReference>
<dbReference type="Pfam" id="PF08241">
    <property type="entry name" value="Methyltransf_11"/>
    <property type="match status" value="1"/>
</dbReference>
<keyword evidence="1" id="KW-0862">Zinc</keyword>
<protein>
    <submittedName>
        <fullName evidence="5">Methyltransferase domain-containing protein</fullName>
    </submittedName>
</protein>
<keyword evidence="6" id="KW-1185">Reference proteome</keyword>
<evidence type="ECO:0000259" key="3">
    <source>
        <dbReference type="Pfam" id="PF08241"/>
    </source>
</evidence>
<dbReference type="Gene3D" id="3.40.50.150">
    <property type="entry name" value="Vaccinia Virus protein VP39"/>
    <property type="match status" value="1"/>
</dbReference>
<dbReference type="GO" id="GO:0032259">
    <property type="term" value="P:methylation"/>
    <property type="evidence" value="ECO:0007669"/>
    <property type="project" value="UniProtKB-KW"/>
</dbReference>
<evidence type="ECO:0000259" key="4">
    <source>
        <dbReference type="Pfam" id="PF21302"/>
    </source>
</evidence>
<dbReference type="PANTHER" id="PTHR42912:SF45">
    <property type="entry name" value="23S RRNA (GUANINE(745)-N(1))-METHYLTRANSFERASE"/>
    <property type="match status" value="1"/>
</dbReference>
<dbReference type="GO" id="GO:0046872">
    <property type="term" value="F:metal ion binding"/>
    <property type="evidence" value="ECO:0007669"/>
    <property type="project" value="UniProtKB-KW"/>
</dbReference>
<keyword evidence="2" id="KW-0949">S-adenosyl-L-methionine</keyword>
<evidence type="ECO:0000256" key="1">
    <source>
        <dbReference type="PIRSR" id="PIRSR018249-1"/>
    </source>
</evidence>
<feature type="binding site" evidence="1">
    <location>
        <position position="26"/>
    </location>
    <ligand>
        <name>Zn(2+)</name>
        <dbReference type="ChEBI" id="CHEBI:29105"/>
    </ligand>
</feature>
<organism evidence="5 6">
    <name type="scientific">Zongyangia hominis</name>
    <dbReference type="NCBI Taxonomy" id="2763677"/>
    <lineage>
        <taxon>Bacteria</taxon>
        <taxon>Bacillati</taxon>
        <taxon>Bacillota</taxon>
        <taxon>Clostridia</taxon>
        <taxon>Eubacteriales</taxon>
        <taxon>Oscillospiraceae</taxon>
        <taxon>Zongyangia</taxon>
    </lineage>
</organism>
<dbReference type="InterPro" id="IPR050508">
    <property type="entry name" value="Methyltransf_Superfamily"/>
</dbReference>
<keyword evidence="5" id="KW-0489">Methyltransferase</keyword>
<dbReference type="InterPro" id="IPR048647">
    <property type="entry name" value="RlmA_N"/>
</dbReference>
<name>A0A926EC43_9FIRM</name>
<dbReference type="CDD" id="cd02440">
    <property type="entry name" value="AdoMet_MTases"/>
    <property type="match status" value="1"/>
</dbReference>
<evidence type="ECO:0000256" key="2">
    <source>
        <dbReference type="PIRSR" id="PIRSR018249-2"/>
    </source>
</evidence>
<feature type="binding site" evidence="1">
    <location>
        <position position="9"/>
    </location>
    <ligand>
        <name>Zn(2+)</name>
        <dbReference type="ChEBI" id="CHEBI:29105"/>
    </ligand>
</feature>
<feature type="binding site" evidence="2">
    <location>
        <begin position="95"/>
        <end position="96"/>
    </location>
    <ligand>
        <name>S-adenosyl-L-methionine</name>
        <dbReference type="ChEBI" id="CHEBI:59789"/>
    </ligand>
</feature>
<dbReference type="GO" id="GO:0008757">
    <property type="term" value="F:S-adenosylmethionine-dependent methyltransferase activity"/>
    <property type="evidence" value="ECO:0007669"/>
    <property type="project" value="InterPro"/>
</dbReference>
<gene>
    <name evidence="5" type="ORF">H8709_05875</name>
</gene>
<proteinExistence type="predicted"/>
<feature type="binding site" evidence="1">
    <location>
        <position position="6"/>
    </location>
    <ligand>
        <name>Zn(2+)</name>
        <dbReference type="ChEBI" id="CHEBI:29105"/>
    </ligand>
</feature>
<dbReference type="PIRSF" id="PIRSF018249">
    <property type="entry name" value="MyrA_prd"/>
    <property type="match status" value="1"/>
</dbReference>
<feature type="binding site" evidence="2">
    <location>
        <position position="186"/>
    </location>
    <ligand>
        <name>S-adenosyl-L-methionine</name>
        <dbReference type="ChEBI" id="CHEBI:59789"/>
    </ligand>
</feature>
<feature type="domain" description="23S rRNA (guanine(745)-N(1))-methyltransferase N-terminal" evidence="4">
    <location>
        <begin position="5"/>
        <end position="39"/>
    </location>
</feature>
<keyword evidence="5" id="KW-0808">Transferase</keyword>
<reference evidence="5" key="1">
    <citation type="submission" date="2020-08" db="EMBL/GenBank/DDBJ databases">
        <title>Genome public.</title>
        <authorList>
            <person name="Liu C."/>
            <person name="Sun Q."/>
        </authorList>
    </citation>
    <scope>NUCLEOTIDE SEQUENCE</scope>
    <source>
        <strain evidence="5">NSJ-54</strain>
    </source>
</reference>
<dbReference type="SUPFAM" id="SSF53335">
    <property type="entry name" value="S-adenosyl-L-methionine-dependent methyltransferases"/>
    <property type="match status" value="1"/>
</dbReference>
<feature type="binding site" evidence="1">
    <location>
        <position position="22"/>
    </location>
    <ligand>
        <name>Zn(2+)</name>
        <dbReference type="ChEBI" id="CHEBI:29105"/>
    </ligand>
</feature>
<keyword evidence="1" id="KW-0479">Metal-binding</keyword>
<dbReference type="PANTHER" id="PTHR42912">
    <property type="entry name" value="METHYLTRANSFERASE"/>
    <property type="match status" value="1"/>
</dbReference>
<dbReference type="InterPro" id="IPR016718">
    <property type="entry name" value="rRNA_m1G-MeTrfase_A_prd"/>
</dbReference>
<dbReference type="RefSeq" id="WP_262397451.1">
    <property type="nucleotide sequence ID" value="NZ_JACRTC010000003.1"/>
</dbReference>
<accession>A0A926EC43</accession>